<dbReference type="InterPro" id="IPR006656">
    <property type="entry name" value="Mopterin_OxRdtase"/>
</dbReference>
<feature type="region of interest" description="Disordered" evidence="10">
    <location>
        <begin position="1"/>
        <end position="23"/>
    </location>
</feature>
<dbReference type="InterPro" id="IPR009010">
    <property type="entry name" value="Asp_de-COase-like_dom_sf"/>
</dbReference>
<evidence type="ECO:0000313" key="13">
    <source>
        <dbReference type="EMBL" id="SFC75826.1"/>
    </source>
</evidence>
<dbReference type="EMBL" id="FOLY01000005">
    <property type="protein sequence ID" value="SFC75826.1"/>
    <property type="molecule type" value="Genomic_DNA"/>
</dbReference>
<comment type="cofactor">
    <cofactor evidence="2">
        <name>[4Fe-4S] cluster</name>
        <dbReference type="ChEBI" id="CHEBI:49883"/>
    </cofactor>
</comment>
<dbReference type="AlphaFoldDB" id="A0A1I1LS85"/>
<dbReference type="PANTHER" id="PTHR43105:SF4">
    <property type="entry name" value="PROTEIN YDEP"/>
    <property type="match status" value="1"/>
</dbReference>
<evidence type="ECO:0000313" key="14">
    <source>
        <dbReference type="Proteomes" id="UP000199046"/>
    </source>
</evidence>
<dbReference type="OrthoDB" id="5287431at2"/>
<comment type="similarity">
    <text evidence="3">Belongs to the prokaryotic molybdopterin-containing oxidoreductase family.</text>
</comment>
<evidence type="ECO:0000259" key="12">
    <source>
        <dbReference type="Pfam" id="PF01568"/>
    </source>
</evidence>
<comment type="cofactor">
    <cofactor evidence="1">
        <name>Mo-bis(molybdopterin guanine dinucleotide)</name>
        <dbReference type="ChEBI" id="CHEBI:60539"/>
    </cofactor>
</comment>
<dbReference type="SUPFAM" id="SSF50692">
    <property type="entry name" value="ADC-like"/>
    <property type="match status" value="1"/>
</dbReference>
<evidence type="ECO:0000256" key="1">
    <source>
        <dbReference type="ARBA" id="ARBA00001942"/>
    </source>
</evidence>
<evidence type="ECO:0000256" key="5">
    <source>
        <dbReference type="ARBA" id="ARBA00022505"/>
    </source>
</evidence>
<evidence type="ECO:0000256" key="2">
    <source>
        <dbReference type="ARBA" id="ARBA00001966"/>
    </source>
</evidence>
<dbReference type="InterPro" id="IPR041953">
    <property type="entry name" value="YdeP_MopB"/>
</dbReference>
<keyword evidence="9" id="KW-0411">Iron-sulfur</keyword>
<dbReference type="InterPro" id="IPR050123">
    <property type="entry name" value="Prok_molybdopt-oxidoreductase"/>
</dbReference>
<keyword evidence="7" id="KW-0560">Oxidoreductase</keyword>
<dbReference type="InterPro" id="IPR006657">
    <property type="entry name" value="MoPterin_dinucl-bd_dom"/>
</dbReference>
<dbReference type="GO" id="GO:0043546">
    <property type="term" value="F:molybdopterin cofactor binding"/>
    <property type="evidence" value="ECO:0007669"/>
    <property type="project" value="InterPro"/>
</dbReference>
<keyword evidence="4" id="KW-0004">4Fe-4S</keyword>
<evidence type="ECO:0000256" key="4">
    <source>
        <dbReference type="ARBA" id="ARBA00022485"/>
    </source>
</evidence>
<evidence type="ECO:0000256" key="10">
    <source>
        <dbReference type="SAM" id="MobiDB-lite"/>
    </source>
</evidence>
<keyword evidence="8" id="KW-0408">Iron</keyword>
<dbReference type="SUPFAM" id="SSF53706">
    <property type="entry name" value="Formate dehydrogenase/DMSO reductase, domains 1-3"/>
    <property type="match status" value="1"/>
</dbReference>
<dbReference type="Gene3D" id="3.40.50.740">
    <property type="match status" value="1"/>
</dbReference>
<dbReference type="Proteomes" id="UP000199046">
    <property type="component" value="Unassembled WGS sequence"/>
</dbReference>
<dbReference type="Gene3D" id="3.40.228.10">
    <property type="entry name" value="Dimethylsulfoxide Reductase, domain 2"/>
    <property type="match status" value="1"/>
</dbReference>
<name>A0A1I1LS85_9GAMM</name>
<proteinExistence type="inferred from homology"/>
<dbReference type="CDD" id="cd02767">
    <property type="entry name" value="MopB_ydeP"/>
    <property type="match status" value="1"/>
</dbReference>
<dbReference type="GO" id="GO:0030151">
    <property type="term" value="F:molybdenum ion binding"/>
    <property type="evidence" value="ECO:0007669"/>
    <property type="project" value="InterPro"/>
</dbReference>
<evidence type="ECO:0000256" key="9">
    <source>
        <dbReference type="ARBA" id="ARBA00023014"/>
    </source>
</evidence>
<gene>
    <name evidence="13" type="ORF">SAMN05421848_2667</name>
</gene>
<organism evidence="13 14">
    <name type="scientific">Kushneria avicenniae</name>
    <dbReference type="NCBI Taxonomy" id="402385"/>
    <lineage>
        <taxon>Bacteria</taxon>
        <taxon>Pseudomonadati</taxon>
        <taxon>Pseudomonadota</taxon>
        <taxon>Gammaproteobacteria</taxon>
        <taxon>Oceanospirillales</taxon>
        <taxon>Halomonadaceae</taxon>
        <taxon>Kushneria</taxon>
    </lineage>
</organism>
<dbReference type="CDD" id="cd02787">
    <property type="entry name" value="MopB_CT_ydeP"/>
    <property type="match status" value="1"/>
</dbReference>
<keyword evidence="5" id="KW-0500">Molybdenum</keyword>
<reference evidence="14" key="1">
    <citation type="submission" date="2016-10" db="EMBL/GenBank/DDBJ databases">
        <authorList>
            <person name="Varghese N."/>
            <person name="Submissions S."/>
        </authorList>
    </citation>
    <scope>NUCLEOTIDE SEQUENCE [LARGE SCALE GENOMIC DNA]</scope>
    <source>
        <strain evidence="14">DSM 23439</strain>
    </source>
</reference>
<dbReference type="InterPro" id="IPR010046">
    <property type="entry name" value="Mopterin_OxRdtse_a_bac"/>
</dbReference>
<dbReference type="PANTHER" id="PTHR43105">
    <property type="entry name" value="RESPIRATORY NITRATE REDUCTASE"/>
    <property type="match status" value="1"/>
</dbReference>
<dbReference type="PIRSF" id="PIRSF000144">
    <property type="entry name" value="CbbBc"/>
    <property type="match status" value="1"/>
</dbReference>
<dbReference type="Pfam" id="PF00384">
    <property type="entry name" value="Molybdopterin"/>
    <property type="match status" value="1"/>
</dbReference>
<sequence length="788" mass="87971">MVKKHTAHESNDRVYGSQDEGTSPGGGWLALKAVQEHMFRQQVPFVGNRLMLSMNKHTGFKCPSCAWPDPVRPAMAEFCENGAKAVAWEATRKRVHPAFFEQHTVTELSGWSDHELESQGRLTHPMRYNIGTDKYEAISWEDAFNEIGEELRSYEDRWRVQLYTSGHAPNESAFMFQLFGRMYGINNFPDCSNMCHETTTVSLPGSLGVGKATTTLDDFDHTDAVFIFGQNTGTNSPRMMGNLHELVNRGGAVVTFNPLREKALVRFADPQSPKDMLKPAGTTISSQYHQVRIGGDIAAIQGMCKVVIEADDRARRNGDRRVLDHEFIEAHTHGFDAYADHCRALDWDRIERHSGLTRAAIEQAAEVYMTSERVICCWGMGITQQKHGGDGVQQIVNLLLLRGNIGRRGAGACPVRGHSNVQGDRTVGIYQKPTEQFLSQLDKVFDIHSPRRHGDDVAQCCESIMNGGVDAFIGLGGNFFRAIPDIDRVAEQTLNKLKMTVQISTKLNRSHLIHGKKAFILPCLARTEKDIQAGVLQTVTLEDGMSNVNGSTGQLEPASTHLRSEVAIIAGIARATLPPHTKVDWEWLSEDYSRIRDRIEAVFPEMFRDYNARVGEPGGFHLYNAARERVWETDSGRANFLFPGQTLDSSMTTPKADYFQLITTRGHDQFNTTVYSLDDRYRDVYGTRMVVMMNPADIKRLGLEEGNLIEFRAVAEDGIKRHASGFRVMPYDVPEGCAAAYYPETNGLIPIANRDERSNTIAAKSVPVTIHLMSTEQVEQQTGLLATA</sequence>
<dbReference type="InterPro" id="IPR037951">
    <property type="entry name" value="MopB_CT_YdeP"/>
</dbReference>
<evidence type="ECO:0000256" key="8">
    <source>
        <dbReference type="ARBA" id="ARBA00023004"/>
    </source>
</evidence>
<dbReference type="GO" id="GO:0045333">
    <property type="term" value="P:cellular respiration"/>
    <property type="evidence" value="ECO:0007669"/>
    <property type="project" value="UniProtKB-ARBA"/>
</dbReference>
<evidence type="ECO:0000256" key="7">
    <source>
        <dbReference type="ARBA" id="ARBA00023002"/>
    </source>
</evidence>
<protein>
    <submittedName>
        <fullName evidence="13">Oxidoreductase alpha (Molybdopterin) subunit</fullName>
    </submittedName>
</protein>
<dbReference type="GO" id="GO:0016020">
    <property type="term" value="C:membrane"/>
    <property type="evidence" value="ECO:0007669"/>
    <property type="project" value="TreeGrafter"/>
</dbReference>
<dbReference type="STRING" id="402385.SAMN05421848_2667"/>
<dbReference type="GO" id="GO:1990204">
    <property type="term" value="C:oxidoreductase complex"/>
    <property type="evidence" value="ECO:0007669"/>
    <property type="project" value="UniProtKB-ARBA"/>
</dbReference>
<feature type="domain" description="Molybdopterin dinucleotide-binding" evidence="12">
    <location>
        <begin position="659"/>
        <end position="713"/>
    </location>
</feature>
<dbReference type="RefSeq" id="WP_090134853.1">
    <property type="nucleotide sequence ID" value="NZ_FOLY01000005.1"/>
</dbReference>
<dbReference type="GO" id="GO:0051539">
    <property type="term" value="F:4 iron, 4 sulfur cluster binding"/>
    <property type="evidence" value="ECO:0007669"/>
    <property type="project" value="UniProtKB-KW"/>
</dbReference>
<dbReference type="Pfam" id="PF01568">
    <property type="entry name" value="Molydop_binding"/>
    <property type="match status" value="1"/>
</dbReference>
<feature type="domain" description="Molybdopterin oxidoreductase" evidence="11">
    <location>
        <begin position="121"/>
        <end position="494"/>
    </location>
</feature>
<evidence type="ECO:0000259" key="11">
    <source>
        <dbReference type="Pfam" id="PF00384"/>
    </source>
</evidence>
<keyword evidence="14" id="KW-1185">Reference proteome</keyword>
<dbReference type="GO" id="GO:0008863">
    <property type="term" value="F:formate dehydrogenase (NAD+) activity"/>
    <property type="evidence" value="ECO:0007669"/>
    <property type="project" value="InterPro"/>
</dbReference>
<keyword evidence="6" id="KW-0479">Metal-binding</keyword>
<evidence type="ECO:0000256" key="3">
    <source>
        <dbReference type="ARBA" id="ARBA00010312"/>
    </source>
</evidence>
<accession>A0A1I1LS85</accession>
<evidence type="ECO:0000256" key="6">
    <source>
        <dbReference type="ARBA" id="ARBA00022723"/>
    </source>
</evidence>
<dbReference type="NCBIfam" id="TIGR01701">
    <property type="entry name" value="Fdhalpha-like"/>
    <property type="match status" value="1"/>
</dbReference>